<feature type="domain" description="CusB-like beta-barrel" evidence="4">
    <location>
        <begin position="240"/>
        <end position="323"/>
    </location>
</feature>
<evidence type="ECO:0000256" key="2">
    <source>
        <dbReference type="ARBA" id="ARBA00023054"/>
    </source>
</evidence>
<dbReference type="Pfam" id="PF25954">
    <property type="entry name" value="Beta-barrel_RND_2"/>
    <property type="match status" value="1"/>
</dbReference>
<organism evidence="5 6">
    <name type="scientific">Desulforamulus profundi</name>
    <dbReference type="NCBI Taxonomy" id="1383067"/>
    <lineage>
        <taxon>Bacteria</taxon>
        <taxon>Bacillati</taxon>
        <taxon>Bacillota</taxon>
        <taxon>Clostridia</taxon>
        <taxon>Eubacteriales</taxon>
        <taxon>Peptococcaceae</taxon>
        <taxon>Desulforamulus</taxon>
    </lineage>
</organism>
<dbReference type="PANTHER" id="PTHR32347:SF23">
    <property type="entry name" value="BLL5650 PROTEIN"/>
    <property type="match status" value="1"/>
</dbReference>
<dbReference type="Gene3D" id="2.40.50.100">
    <property type="match status" value="1"/>
</dbReference>
<evidence type="ECO:0000313" key="6">
    <source>
        <dbReference type="Proteomes" id="UP000222564"/>
    </source>
</evidence>
<evidence type="ECO:0000259" key="3">
    <source>
        <dbReference type="Pfam" id="PF25881"/>
    </source>
</evidence>
<gene>
    <name evidence="5" type="ORF">P378_11910</name>
</gene>
<keyword evidence="2" id="KW-0175">Coiled coil</keyword>
<comment type="subcellular location">
    <subcellularLocation>
        <location evidence="1">Cell envelope</location>
    </subcellularLocation>
</comment>
<dbReference type="Pfam" id="PF25881">
    <property type="entry name" value="HH_YBHG"/>
    <property type="match status" value="1"/>
</dbReference>
<dbReference type="InterPro" id="IPR050465">
    <property type="entry name" value="UPF0194_transport"/>
</dbReference>
<dbReference type="PANTHER" id="PTHR32347">
    <property type="entry name" value="EFFLUX SYSTEM COMPONENT YKNX-RELATED"/>
    <property type="match status" value="1"/>
</dbReference>
<dbReference type="GO" id="GO:0030313">
    <property type="term" value="C:cell envelope"/>
    <property type="evidence" value="ECO:0007669"/>
    <property type="project" value="UniProtKB-SubCell"/>
</dbReference>
<dbReference type="InterPro" id="IPR058792">
    <property type="entry name" value="Beta-barrel_RND_2"/>
</dbReference>
<dbReference type="Gene3D" id="2.40.30.170">
    <property type="match status" value="1"/>
</dbReference>
<dbReference type="Proteomes" id="UP000222564">
    <property type="component" value="Unassembled WGS sequence"/>
</dbReference>
<comment type="caution">
    <text evidence="5">The sequence shown here is derived from an EMBL/GenBank/DDBJ whole genome shotgun (WGS) entry which is preliminary data.</text>
</comment>
<evidence type="ECO:0000259" key="4">
    <source>
        <dbReference type="Pfam" id="PF25954"/>
    </source>
</evidence>
<keyword evidence="6" id="KW-1185">Reference proteome</keyword>
<proteinExistence type="predicted"/>
<evidence type="ECO:0000256" key="1">
    <source>
        <dbReference type="ARBA" id="ARBA00004196"/>
    </source>
</evidence>
<evidence type="ECO:0000313" key="5">
    <source>
        <dbReference type="EMBL" id="PHJ38157.1"/>
    </source>
</evidence>
<dbReference type="EMBL" id="AWQQ01000055">
    <property type="protein sequence ID" value="PHJ38157.1"/>
    <property type="molecule type" value="Genomic_DNA"/>
</dbReference>
<dbReference type="InterPro" id="IPR059052">
    <property type="entry name" value="HH_YbhG-like"/>
</dbReference>
<dbReference type="SUPFAM" id="SSF111369">
    <property type="entry name" value="HlyD-like secretion proteins"/>
    <property type="match status" value="1"/>
</dbReference>
<accession>A0A2C6M7E0</accession>
<sequence>MKKKLLFIVLVLLLLAGSYWGYERYSAQEESVLTATGTIEATRVELTAKVFGTLGSLTVKSGDSLKKGQLVGQLVRNDLVAQKERDALGVLKAEAQLKDLTSGARLQEIKDASAAVNIAQAGYEKARADHQRGEQLFKEGAIPADQWEKLSLDLTVRQNQLESAMARLSLLESGSRPDIVKAAAVELERSRAVLKASEALLEDTKIISPISGTVLSKNREPGEFVQAGASVATVADLNDMWIRVYVPTDDLPKIKLNQRVRFTVSGSEQQYQGVIEEIASQGEYTPKTIQTKKERTNIVYGVKIRVNNQDGTLKPGMPADVVFE</sequence>
<reference evidence="5 6" key="1">
    <citation type="submission" date="2013-09" db="EMBL/GenBank/DDBJ databases">
        <title>Biodegradation of hydrocarbons in the deep terrestrial subsurface : characterization of a microbial consortium composed of two Desulfotomaculum species originating from a deep geological formation.</title>
        <authorList>
            <person name="Aullo T."/>
            <person name="Berlendis S."/>
            <person name="Lascourreges J.-F."/>
            <person name="Dessort D."/>
            <person name="Saint-Laurent S."/>
            <person name="Schraauwers B."/>
            <person name="Mas J."/>
            <person name="Magot M."/>
            <person name="Ranchou-Peyruse A."/>
        </authorList>
    </citation>
    <scope>NUCLEOTIDE SEQUENCE [LARGE SCALE GENOMIC DNA]</scope>
    <source>
        <strain evidence="5 6">Bs107</strain>
    </source>
</reference>
<protein>
    <submittedName>
        <fullName evidence="5">Secretion protein HlyD</fullName>
    </submittedName>
</protein>
<dbReference type="RefSeq" id="WP_099083229.1">
    <property type="nucleotide sequence ID" value="NZ_AWQQ01000055.1"/>
</dbReference>
<dbReference type="AlphaFoldDB" id="A0A2C6M7E0"/>
<name>A0A2C6M7E0_9FIRM</name>
<feature type="domain" description="YbhG-like alpha-helical hairpin" evidence="3">
    <location>
        <begin position="89"/>
        <end position="202"/>
    </location>
</feature>
<dbReference type="Gene3D" id="1.10.287.470">
    <property type="entry name" value="Helix hairpin bin"/>
    <property type="match status" value="1"/>
</dbReference>
<dbReference type="OrthoDB" id="9778236at2"/>